<evidence type="ECO:0000256" key="1">
    <source>
        <dbReference type="SAM" id="Phobius"/>
    </source>
</evidence>
<evidence type="ECO:0000313" key="4">
    <source>
        <dbReference type="EMBL" id="MFC5566493.1"/>
    </source>
</evidence>
<dbReference type="GO" id="GO:0016787">
    <property type="term" value="F:hydrolase activity"/>
    <property type="evidence" value="ECO:0007669"/>
    <property type="project" value="UniProtKB-KW"/>
</dbReference>
<reference evidence="5" key="1">
    <citation type="journal article" date="2019" name="Int. J. Syst. Evol. Microbiol.">
        <title>The Global Catalogue of Microorganisms (GCM) 10K type strain sequencing project: providing services to taxonomists for standard genome sequencing and annotation.</title>
        <authorList>
            <consortium name="The Broad Institute Genomics Platform"/>
            <consortium name="The Broad Institute Genome Sequencing Center for Infectious Disease"/>
            <person name="Wu L."/>
            <person name="Ma J."/>
        </authorList>
    </citation>
    <scope>NUCLEOTIDE SEQUENCE [LARGE SCALE GENOMIC DNA]</scope>
    <source>
        <strain evidence="5">KACC 11588</strain>
    </source>
</reference>
<dbReference type="InterPro" id="IPR027787">
    <property type="entry name" value="Alpha/beta-hydrolase_catalytic"/>
</dbReference>
<gene>
    <name evidence="4" type="ORF">ACFPOC_08670</name>
</gene>
<dbReference type="InterPro" id="IPR012037">
    <property type="entry name" value="Alpha/beta-hydrolase_fam"/>
</dbReference>
<feature type="transmembrane region" description="Helical" evidence="1">
    <location>
        <begin position="93"/>
        <end position="112"/>
    </location>
</feature>
<feature type="transmembrane region" description="Helical" evidence="1">
    <location>
        <begin position="132"/>
        <end position="152"/>
    </location>
</feature>
<feature type="domain" description="Alpha/beta-hydrolase N-terminal" evidence="3">
    <location>
        <begin position="41"/>
        <end position="247"/>
    </location>
</feature>
<sequence>MTRQAAERAGVSANGRWPARVLVGPSAGGVLCGTLLFALSLTPSMTPRAPVIQGLLGGALLALGYLLWQAAVGVAAWLGLAARTRAPVLLRRIALLVAGVLALVALAAGRGWQDSVRAAWGLPPLEGFASVWIATLALVAFLLLLVFGRLFGRLSDRLSSTASRALPTRAARAVGLLGATALAALLLDGVVLRGVLRMIDESSRLADDFVPPDTAPPSDPNRTGSAASLVAWEDLGRMGRDWVARTPSAEAIGTFWGGPARTPVRVYVGLIAAPTAEERARLAFEELRRVGGFERSHLVIAMPTGTGWLDPGAMDTLDYMTRGDVASVAVQYSYLPSPVSVLVDPTHGLEEARALFDLVYRHWTGLPREDRPRLTLHGLSLGAFLSQETVPLLDVLGDPFDGAMWAGSPFLSDFWRMVVDRRAPGSPAWRPRFGNGSLVRASNQEGALDRFDADWGPMRLVLLQYGSDPIVFFDWSLALRRPDWLGPDRAPDLSPQMRWFPFVTFAQVAVDMALALGVPGHGHDYQAQHYAPAWAAALGVEDWSSEDTERLAEHLDGASG</sequence>
<evidence type="ECO:0000259" key="2">
    <source>
        <dbReference type="Pfam" id="PF10081"/>
    </source>
</evidence>
<keyword evidence="5" id="KW-1185">Reference proteome</keyword>
<feature type="transmembrane region" description="Helical" evidence="1">
    <location>
        <begin position="21"/>
        <end position="39"/>
    </location>
</feature>
<evidence type="ECO:0000313" key="5">
    <source>
        <dbReference type="Proteomes" id="UP001596056"/>
    </source>
</evidence>
<dbReference type="PIRSF" id="PIRSF007542">
    <property type="entry name" value="UCP007542"/>
    <property type="match status" value="1"/>
</dbReference>
<keyword evidence="4" id="KW-0378">Hydrolase</keyword>
<accession>A0ABW0SC12</accession>
<name>A0ABW0SC12_9RHOB</name>
<feature type="domain" description="Alpha/beta-hydrolase catalytic" evidence="2">
    <location>
        <begin position="264"/>
        <end position="551"/>
    </location>
</feature>
<dbReference type="Pfam" id="PF15420">
    <property type="entry name" value="Abhydrolase_9_N"/>
    <property type="match status" value="1"/>
</dbReference>
<feature type="transmembrane region" description="Helical" evidence="1">
    <location>
        <begin position="173"/>
        <end position="196"/>
    </location>
</feature>
<evidence type="ECO:0000259" key="3">
    <source>
        <dbReference type="Pfam" id="PF15420"/>
    </source>
</evidence>
<feature type="transmembrane region" description="Helical" evidence="1">
    <location>
        <begin position="59"/>
        <end position="81"/>
    </location>
</feature>
<comment type="caution">
    <text evidence="4">The sequence shown here is derived from an EMBL/GenBank/DDBJ whole genome shotgun (WGS) entry which is preliminary data.</text>
</comment>
<keyword evidence="1" id="KW-0812">Transmembrane</keyword>
<dbReference type="RefSeq" id="WP_209840500.1">
    <property type="nucleotide sequence ID" value="NZ_JAGGJP010000008.1"/>
</dbReference>
<proteinExistence type="predicted"/>
<protein>
    <submittedName>
        <fullName evidence="4">Alpha/beta hydrolase</fullName>
    </submittedName>
</protein>
<dbReference type="EMBL" id="JBHSNA010000006">
    <property type="protein sequence ID" value="MFC5566493.1"/>
    <property type="molecule type" value="Genomic_DNA"/>
</dbReference>
<organism evidence="4 5">
    <name type="scientific">Rubellimicrobium aerolatum</name>
    <dbReference type="NCBI Taxonomy" id="490979"/>
    <lineage>
        <taxon>Bacteria</taxon>
        <taxon>Pseudomonadati</taxon>
        <taxon>Pseudomonadota</taxon>
        <taxon>Alphaproteobacteria</taxon>
        <taxon>Rhodobacterales</taxon>
        <taxon>Roseobacteraceae</taxon>
        <taxon>Rubellimicrobium</taxon>
    </lineage>
</organism>
<dbReference type="Pfam" id="PF10081">
    <property type="entry name" value="Abhydrolase_9"/>
    <property type="match status" value="1"/>
</dbReference>
<keyword evidence="1" id="KW-0472">Membrane</keyword>
<keyword evidence="1" id="KW-1133">Transmembrane helix</keyword>
<dbReference type="InterPro" id="IPR027788">
    <property type="entry name" value="Alpha/beta-hydrolase_N_dom"/>
</dbReference>
<dbReference type="Proteomes" id="UP001596056">
    <property type="component" value="Unassembled WGS sequence"/>
</dbReference>